<dbReference type="InterPro" id="IPR003594">
    <property type="entry name" value="HATPase_dom"/>
</dbReference>
<comment type="caution">
    <text evidence="7">The sequence shown here is derived from an EMBL/GenBank/DDBJ whole genome shotgun (WGS) entry which is preliminary data.</text>
</comment>
<dbReference type="Pfam" id="PF02518">
    <property type="entry name" value="HATPase_c"/>
    <property type="match status" value="1"/>
</dbReference>
<dbReference type="InterPro" id="IPR036097">
    <property type="entry name" value="HisK_dim/P_sf"/>
</dbReference>
<reference evidence="7 8" key="1">
    <citation type="submission" date="2024-04" db="EMBL/GenBank/DDBJ databases">
        <title>WGS of bacteria from Torrens River.</title>
        <authorList>
            <person name="Wyrsch E.R."/>
            <person name="Drigo B."/>
        </authorList>
    </citation>
    <scope>NUCLEOTIDE SEQUENCE [LARGE SCALE GENOMIC DNA]</scope>
    <source>
        <strain evidence="7 8">TWI391</strain>
    </source>
</reference>
<dbReference type="SUPFAM" id="SSF55785">
    <property type="entry name" value="PYP-like sensor domain (PAS domain)"/>
    <property type="match status" value="1"/>
</dbReference>
<evidence type="ECO:0000256" key="1">
    <source>
        <dbReference type="ARBA" id="ARBA00000085"/>
    </source>
</evidence>
<dbReference type="InterPro" id="IPR005467">
    <property type="entry name" value="His_kinase_dom"/>
</dbReference>
<dbReference type="SUPFAM" id="SSF47384">
    <property type="entry name" value="Homodimeric domain of signal transducing histidine kinase"/>
    <property type="match status" value="1"/>
</dbReference>
<dbReference type="PROSITE" id="PS50110">
    <property type="entry name" value="RESPONSE_REGULATORY"/>
    <property type="match status" value="1"/>
</dbReference>
<dbReference type="InterPro" id="IPR001789">
    <property type="entry name" value="Sig_transdc_resp-reg_receiver"/>
</dbReference>
<dbReference type="EMBL" id="JBDJNQ010000001">
    <property type="protein sequence ID" value="MEN5376283.1"/>
    <property type="molecule type" value="Genomic_DNA"/>
</dbReference>
<evidence type="ECO:0000256" key="4">
    <source>
        <dbReference type="PROSITE-ProRule" id="PRU00169"/>
    </source>
</evidence>
<sequence length="492" mass="56745">MILIVDDKPENIYSLQQLLESRGFSVDTAFSGDEALRKTFKNRYALIILDVKMPDMDGFEVADHLAKYSKTKDIPIIFLSAANRDKRFIEQGYKSGGIDYVTKPVDMDILLLKVKNFYRLYEQTLVLNAVQEDLKAEIERRKKAQYSLVAKANHLRLILEALPQIAFTVTPDGRIDFVNRNWFTFSRTQNDFPECHPNDPAILVTLRSHIQKGTALEMEVRIKPLDAQLYRYHLLRIVPIEEDQFITHWVGTFTDIDDQKQLSQKKDEFLSIASHELKTPLTSMRGYVQLLNRSLKDEPHSKAYKYMNRVEGQLNKLSTLVADLLDISKIDNGKLYVDHQFFDLDAVIDTVVDTMHQTQEKRILNIERTGEKLEIPIFGDEMRIEQVLINFMSNAIKYGPDSDHIIIHTEKDDKEVKVSVQDFGIGVPLQNQAPIFDKFYRVEETSVRFQGLGLGLYICAEIIRQHEGQYGMTSKAGEGTTFYFTLPLRVVH</sequence>
<evidence type="ECO:0000313" key="8">
    <source>
        <dbReference type="Proteomes" id="UP001409291"/>
    </source>
</evidence>
<dbReference type="SMART" id="SM00387">
    <property type="entry name" value="HATPase_c"/>
    <property type="match status" value="1"/>
</dbReference>
<dbReference type="Gene3D" id="3.40.50.2300">
    <property type="match status" value="1"/>
</dbReference>
<evidence type="ECO:0000259" key="6">
    <source>
        <dbReference type="PROSITE" id="PS50110"/>
    </source>
</evidence>
<dbReference type="Pfam" id="PF00072">
    <property type="entry name" value="Response_reg"/>
    <property type="match status" value="1"/>
</dbReference>
<dbReference type="CDD" id="cd00130">
    <property type="entry name" value="PAS"/>
    <property type="match status" value="1"/>
</dbReference>
<evidence type="ECO:0000256" key="2">
    <source>
        <dbReference type="ARBA" id="ARBA00012438"/>
    </source>
</evidence>
<evidence type="ECO:0000313" key="7">
    <source>
        <dbReference type="EMBL" id="MEN5376283.1"/>
    </source>
</evidence>
<feature type="domain" description="Histidine kinase" evidence="5">
    <location>
        <begin position="272"/>
        <end position="490"/>
    </location>
</feature>
<dbReference type="SUPFAM" id="SSF55874">
    <property type="entry name" value="ATPase domain of HSP90 chaperone/DNA topoisomerase II/histidine kinase"/>
    <property type="match status" value="1"/>
</dbReference>
<feature type="modified residue" description="4-aspartylphosphate" evidence="4">
    <location>
        <position position="50"/>
    </location>
</feature>
<keyword evidence="8" id="KW-1185">Reference proteome</keyword>
<proteinExistence type="predicted"/>
<dbReference type="EC" id="2.7.13.3" evidence="2"/>
<gene>
    <name evidence="7" type="ORF">ABE541_03320</name>
</gene>
<dbReference type="SUPFAM" id="SSF52172">
    <property type="entry name" value="CheY-like"/>
    <property type="match status" value="1"/>
</dbReference>
<organism evidence="7 8">
    <name type="scientific">Sphingobacterium kitahiroshimense</name>
    <dbReference type="NCBI Taxonomy" id="470446"/>
    <lineage>
        <taxon>Bacteria</taxon>
        <taxon>Pseudomonadati</taxon>
        <taxon>Bacteroidota</taxon>
        <taxon>Sphingobacteriia</taxon>
        <taxon>Sphingobacteriales</taxon>
        <taxon>Sphingobacteriaceae</taxon>
        <taxon>Sphingobacterium</taxon>
    </lineage>
</organism>
<dbReference type="PANTHER" id="PTHR43547">
    <property type="entry name" value="TWO-COMPONENT HISTIDINE KINASE"/>
    <property type="match status" value="1"/>
</dbReference>
<dbReference type="InterPro" id="IPR036890">
    <property type="entry name" value="HATPase_C_sf"/>
</dbReference>
<dbReference type="PANTHER" id="PTHR43547:SF2">
    <property type="entry name" value="HYBRID SIGNAL TRANSDUCTION HISTIDINE KINASE C"/>
    <property type="match status" value="1"/>
</dbReference>
<dbReference type="InterPro" id="IPR035965">
    <property type="entry name" value="PAS-like_dom_sf"/>
</dbReference>
<dbReference type="InterPro" id="IPR003661">
    <property type="entry name" value="HisK_dim/P_dom"/>
</dbReference>
<keyword evidence="7" id="KW-0547">Nucleotide-binding</keyword>
<dbReference type="InterPro" id="IPR004358">
    <property type="entry name" value="Sig_transdc_His_kin-like_C"/>
</dbReference>
<name>A0ABV0BQF9_9SPHI</name>
<dbReference type="Gene3D" id="3.30.565.10">
    <property type="entry name" value="Histidine kinase-like ATPase, C-terminal domain"/>
    <property type="match status" value="1"/>
</dbReference>
<dbReference type="InterPro" id="IPR011006">
    <property type="entry name" value="CheY-like_superfamily"/>
</dbReference>
<keyword evidence="3 4" id="KW-0597">Phosphoprotein</keyword>
<comment type="catalytic activity">
    <reaction evidence="1">
        <text>ATP + protein L-histidine = ADP + protein N-phospho-L-histidine.</text>
        <dbReference type="EC" id="2.7.13.3"/>
    </reaction>
</comment>
<evidence type="ECO:0000256" key="3">
    <source>
        <dbReference type="ARBA" id="ARBA00022553"/>
    </source>
</evidence>
<dbReference type="Proteomes" id="UP001409291">
    <property type="component" value="Unassembled WGS sequence"/>
</dbReference>
<dbReference type="SMART" id="SM00388">
    <property type="entry name" value="HisKA"/>
    <property type="match status" value="1"/>
</dbReference>
<dbReference type="CDD" id="cd00082">
    <property type="entry name" value="HisKA"/>
    <property type="match status" value="1"/>
</dbReference>
<dbReference type="SMART" id="SM00448">
    <property type="entry name" value="REC"/>
    <property type="match status" value="1"/>
</dbReference>
<dbReference type="Gene3D" id="3.30.450.20">
    <property type="entry name" value="PAS domain"/>
    <property type="match status" value="1"/>
</dbReference>
<dbReference type="Gene3D" id="1.10.287.130">
    <property type="match status" value="1"/>
</dbReference>
<accession>A0ABV0BQF9</accession>
<dbReference type="InterPro" id="IPR000014">
    <property type="entry name" value="PAS"/>
</dbReference>
<dbReference type="RefSeq" id="WP_183916777.1">
    <property type="nucleotide sequence ID" value="NZ_JBDJLH010000001.1"/>
</dbReference>
<evidence type="ECO:0000259" key="5">
    <source>
        <dbReference type="PROSITE" id="PS50109"/>
    </source>
</evidence>
<dbReference type="PROSITE" id="PS50109">
    <property type="entry name" value="HIS_KIN"/>
    <property type="match status" value="1"/>
</dbReference>
<dbReference type="GO" id="GO:0005524">
    <property type="term" value="F:ATP binding"/>
    <property type="evidence" value="ECO:0007669"/>
    <property type="project" value="UniProtKB-KW"/>
</dbReference>
<feature type="domain" description="Response regulatory" evidence="6">
    <location>
        <begin position="1"/>
        <end position="118"/>
    </location>
</feature>
<keyword evidence="7" id="KW-0067">ATP-binding</keyword>
<dbReference type="PRINTS" id="PR00344">
    <property type="entry name" value="BCTRLSENSOR"/>
</dbReference>
<dbReference type="Pfam" id="PF00512">
    <property type="entry name" value="HisKA"/>
    <property type="match status" value="1"/>
</dbReference>
<protein>
    <recommendedName>
        <fullName evidence="2">histidine kinase</fullName>
        <ecNumber evidence="2">2.7.13.3</ecNumber>
    </recommendedName>
</protein>